<dbReference type="eggNOG" id="ENOG50321V8">
    <property type="taxonomic scope" value="Bacteria"/>
</dbReference>
<dbReference type="KEGG" id="pmi:PMT9312_1111"/>
<dbReference type="RefSeq" id="WP_011376661.1">
    <property type="nucleotide sequence ID" value="NC_007577.1"/>
</dbReference>
<reference evidence="3" key="1">
    <citation type="submission" date="2005-07" db="EMBL/GenBank/DDBJ databases">
        <title>Complete sequence of Prochlorococcus marinus str. MIT 9312.</title>
        <authorList>
            <consortium name="US DOE Joint Genome Institute"/>
            <person name="Copeland A."/>
            <person name="Lucas S."/>
            <person name="Lapidus A."/>
            <person name="Barry K."/>
            <person name="Detter J.C."/>
            <person name="Glavina T."/>
            <person name="Hammon N."/>
            <person name="Israni S."/>
            <person name="Pitluck S."/>
            <person name="Thiel J."/>
            <person name="Schmutz J."/>
            <person name="Larimer F."/>
            <person name="Land M."/>
            <person name="Kyrpides N."/>
            <person name="Lykidis A."/>
            <person name="Richardson P."/>
        </authorList>
    </citation>
    <scope>NUCLEOTIDE SEQUENCE [LARGE SCALE GENOMIC DNA]</scope>
    <source>
        <strain evidence="3">MIT 9312</strain>
    </source>
</reference>
<dbReference type="EMBL" id="CP000111">
    <property type="protein sequence ID" value="ABB50170.1"/>
    <property type="molecule type" value="Genomic_DNA"/>
</dbReference>
<dbReference type="HOGENOM" id="CLU_2344375_0_0_3"/>
<keyword evidence="1" id="KW-0732">Signal</keyword>
<sequence>MKASKYKFFILLNLMILFNSFNQYLAQTKNNSIIKLFCIQSVKEEMMKAEMVYSEEIANETCECYYKEFTQTASHQDAKTKCKLETKESLNHNRKI</sequence>
<dbReference type="Proteomes" id="UP000002715">
    <property type="component" value="Chromosome"/>
</dbReference>
<dbReference type="OrthoDB" id="540822at2"/>
<dbReference type="AlphaFoldDB" id="Q31AC5"/>
<evidence type="ECO:0000256" key="1">
    <source>
        <dbReference type="SAM" id="SignalP"/>
    </source>
</evidence>
<organism evidence="2 3">
    <name type="scientific">Prochlorococcus marinus (strain MIT 9312)</name>
    <dbReference type="NCBI Taxonomy" id="74546"/>
    <lineage>
        <taxon>Bacteria</taxon>
        <taxon>Bacillati</taxon>
        <taxon>Cyanobacteriota</taxon>
        <taxon>Cyanophyceae</taxon>
        <taxon>Synechococcales</taxon>
        <taxon>Prochlorococcaceae</taxon>
        <taxon>Prochlorococcus</taxon>
    </lineage>
</organism>
<dbReference type="STRING" id="74546.PMT9312_1111"/>
<proteinExistence type="predicted"/>
<protein>
    <submittedName>
        <fullName evidence="2">Uncharacterized protein</fullName>
    </submittedName>
</protein>
<evidence type="ECO:0000313" key="2">
    <source>
        <dbReference type="EMBL" id="ABB50170.1"/>
    </source>
</evidence>
<evidence type="ECO:0000313" key="3">
    <source>
        <dbReference type="Proteomes" id="UP000002715"/>
    </source>
</evidence>
<name>Q31AC5_PROM9</name>
<gene>
    <name evidence="2" type="ordered locus">PMT9312_1111</name>
</gene>
<accession>Q31AC5</accession>
<feature type="signal peptide" evidence="1">
    <location>
        <begin position="1"/>
        <end position="26"/>
    </location>
</feature>
<feature type="chain" id="PRO_5004220260" evidence="1">
    <location>
        <begin position="27"/>
        <end position="96"/>
    </location>
</feature>